<proteinExistence type="predicted"/>
<gene>
    <name evidence="1" type="ORF">FC59_GL000541</name>
</gene>
<dbReference type="InterPro" id="IPR001387">
    <property type="entry name" value="Cro/C1-type_HTH"/>
</dbReference>
<evidence type="ECO:0000313" key="1">
    <source>
        <dbReference type="EMBL" id="KRM04663.1"/>
    </source>
</evidence>
<dbReference type="InterPro" id="IPR053163">
    <property type="entry name" value="HTH-type_regulator_Rgg"/>
</dbReference>
<dbReference type="GO" id="GO:0003677">
    <property type="term" value="F:DNA binding"/>
    <property type="evidence" value="ECO:0007669"/>
    <property type="project" value="InterPro"/>
</dbReference>
<comment type="caution">
    <text evidence="1">The sequence shown here is derived from an EMBL/GenBank/DDBJ whole genome shotgun (WGS) entry which is preliminary data.</text>
</comment>
<dbReference type="SUPFAM" id="SSF47413">
    <property type="entry name" value="lambda repressor-like DNA-binding domains"/>
    <property type="match status" value="1"/>
</dbReference>
<dbReference type="CDD" id="cd00093">
    <property type="entry name" value="HTH_XRE"/>
    <property type="match status" value="1"/>
</dbReference>
<dbReference type="AlphaFoldDB" id="A0A0R1VGT9"/>
<dbReference type="PATRIC" id="fig|1423767.3.peg.559"/>
<evidence type="ECO:0000313" key="2">
    <source>
        <dbReference type="Proteomes" id="UP000051307"/>
    </source>
</evidence>
<dbReference type="Gene3D" id="2.60.120.1070">
    <property type="match status" value="1"/>
</dbReference>
<accession>A0A0R1VGT9</accession>
<dbReference type="Proteomes" id="UP000051307">
    <property type="component" value="Unassembled WGS sequence"/>
</dbReference>
<sequence length="295" mass="34389">MKEKIIKDNIYGSKFRKMRVAHHINLVDAAKGITNKSTLAEWEKGKDNLSWCKVIALLFNIHIQPIEFLEDTVSSHLYFSIQDIANAYGTNDIEQLKAISLKYLKQSQNEPLNKDLLLKAAMACNFYEDLTGKDIFPSLASEKLVMYFSNVVNNDNCWYYENIFYFNSVTQLLSPTHLYGFSLKLLEYVKKEKIDSKIWYDLSLNALLNVVFSLIKKDLQKAENLLEKLDTLEIMDLYAEETIREKFMNSLICYAKNNDSTEMINLFKYLDFLGLKKMKSDFQVAFTQIAEIYDR</sequence>
<reference evidence="1 2" key="1">
    <citation type="journal article" date="2015" name="Genome Announc.">
        <title>Expanding the biotechnology potential of lactobacilli through comparative genomics of 213 strains and associated genera.</title>
        <authorList>
            <person name="Sun Z."/>
            <person name="Harris H.M."/>
            <person name="McCann A."/>
            <person name="Guo C."/>
            <person name="Argimon S."/>
            <person name="Zhang W."/>
            <person name="Yang X."/>
            <person name="Jeffery I.B."/>
            <person name="Cooney J.C."/>
            <person name="Kagawa T.F."/>
            <person name="Liu W."/>
            <person name="Song Y."/>
            <person name="Salvetti E."/>
            <person name="Wrobel A."/>
            <person name="Rasinkangas P."/>
            <person name="Parkhill J."/>
            <person name="Rea M.C."/>
            <person name="O'Sullivan O."/>
            <person name="Ritari J."/>
            <person name="Douillard F.P."/>
            <person name="Paul Ross R."/>
            <person name="Yang R."/>
            <person name="Briner A.E."/>
            <person name="Felis G.E."/>
            <person name="de Vos W.M."/>
            <person name="Barrangou R."/>
            <person name="Klaenhammer T.R."/>
            <person name="Caufield P.W."/>
            <person name="Cui Y."/>
            <person name="Zhang H."/>
            <person name="O'Toole P.W."/>
        </authorList>
    </citation>
    <scope>NUCLEOTIDE SEQUENCE [LARGE SCALE GENOMIC DNA]</scope>
    <source>
        <strain evidence="1 2">DSM 16761</strain>
    </source>
</reference>
<dbReference type="RefSeq" id="WP_236692588.1">
    <property type="nucleotide sequence ID" value="NZ_AZFU01000018.1"/>
</dbReference>
<evidence type="ECO:0008006" key="3">
    <source>
        <dbReference type="Google" id="ProtNLM"/>
    </source>
</evidence>
<organism evidence="1 2">
    <name type="scientific">Lactobacillus kitasatonis DSM 16761 = JCM 1039</name>
    <dbReference type="NCBI Taxonomy" id="1423767"/>
    <lineage>
        <taxon>Bacteria</taxon>
        <taxon>Bacillati</taxon>
        <taxon>Bacillota</taxon>
        <taxon>Bacilli</taxon>
        <taxon>Lactobacillales</taxon>
        <taxon>Lactobacillaceae</taxon>
        <taxon>Lactobacillus</taxon>
    </lineage>
</organism>
<dbReference type="eggNOG" id="COG1396">
    <property type="taxonomic scope" value="Bacteria"/>
</dbReference>
<protein>
    <recommendedName>
        <fullName evidence="3">Transcriptional regulator</fullName>
    </recommendedName>
</protein>
<name>A0A0R1VGT9_9LACO</name>
<dbReference type="InterPro" id="IPR010982">
    <property type="entry name" value="Lambda_DNA-bd_dom_sf"/>
</dbReference>
<dbReference type="PANTHER" id="PTHR37038">
    <property type="entry name" value="TRANSCRIPTIONAL REGULATOR-RELATED"/>
    <property type="match status" value="1"/>
</dbReference>
<dbReference type="EMBL" id="AZFU01000018">
    <property type="protein sequence ID" value="KRM04663.1"/>
    <property type="molecule type" value="Genomic_DNA"/>
</dbReference>